<dbReference type="CDD" id="cd10951">
    <property type="entry name" value="CE4_ClCDA_like"/>
    <property type="match status" value="1"/>
</dbReference>
<name>A0A8H7PZV2_MORIS</name>
<feature type="signal peptide" evidence="6">
    <location>
        <begin position="1"/>
        <end position="21"/>
    </location>
</feature>
<dbReference type="InterPro" id="IPR002509">
    <property type="entry name" value="NODB_dom"/>
</dbReference>
<dbReference type="PANTHER" id="PTHR46471">
    <property type="entry name" value="CHITIN DEACETYLASE"/>
    <property type="match status" value="1"/>
</dbReference>
<evidence type="ECO:0000313" key="8">
    <source>
        <dbReference type="EMBL" id="KAG2182161.1"/>
    </source>
</evidence>
<keyword evidence="4" id="KW-0378">Hydrolase</keyword>
<evidence type="ECO:0000256" key="2">
    <source>
        <dbReference type="ARBA" id="ARBA00022723"/>
    </source>
</evidence>
<keyword evidence="9" id="KW-1185">Reference proteome</keyword>
<dbReference type="PROSITE" id="PS51677">
    <property type="entry name" value="NODB"/>
    <property type="match status" value="1"/>
</dbReference>
<dbReference type="GO" id="GO:0046872">
    <property type="term" value="F:metal ion binding"/>
    <property type="evidence" value="ECO:0007669"/>
    <property type="project" value="UniProtKB-KW"/>
</dbReference>
<evidence type="ECO:0000256" key="4">
    <source>
        <dbReference type="ARBA" id="ARBA00022801"/>
    </source>
</evidence>
<proteinExistence type="predicted"/>
<gene>
    <name evidence="8" type="ORF">INT43_007088</name>
</gene>
<evidence type="ECO:0000256" key="6">
    <source>
        <dbReference type="SAM" id="SignalP"/>
    </source>
</evidence>
<keyword evidence="3 6" id="KW-0732">Signal</keyword>
<keyword evidence="5" id="KW-0119">Carbohydrate metabolism</keyword>
<dbReference type="AlphaFoldDB" id="A0A8H7PZV2"/>
<keyword evidence="2" id="KW-0479">Metal-binding</keyword>
<dbReference type="GO" id="GO:0016810">
    <property type="term" value="F:hydrolase activity, acting on carbon-nitrogen (but not peptide) bonds"/>
    <property type="evidence" value="ECO:0007669"/>
    <property type="project" value="InterPro"/>
</dbReference>
<dbReference type="OrthoDB" id="407355at2759"/>
<dbReference type="PANTHER" id="PTHR46471:SF2">
    <property type="entry name" value="CHITIN DEACETYLASE-RELATED"/>
    <property type="match status" value="1"/>
</dbReference>
<evidence type="ECO:0000259" key="7">
    <source>
        <dbReference type="PROSITE" id="PS51677"/>
    </source>
</evidence>
<sequence length="243" mass="27349">MLLYLRYLSIVVAATTTLVTSFPVAEHYERYFPAGVKTTCKVGNFALTFDDGPFMYTNELLDKLEEEDIKVTFFVNGHNFWDVPSMPEAQDTIRRAYEAGHQIASHTYSHANLSTLDMEDVKREVQSLEEVLLPIIGKKPAFIRPPFGAVTDVNFNLLTGLGYTVVRWSVDSKGYETPNLETEMALYKAQVGPSNGIVGGIALEHDVYQQTVEELIDFTIDYVKSQGYKFVTVAECFGIDPYQ</sequence>
<evidence type="ECO:0000313" key="9">
    <source>
        <dbReference type="Proteomes" id="UP000654370"/>
    </source>
</evidence>
<dbReference type="GO" id="GO:0005975">
    <property type="term" value="P:carbohydrate metabolic process"/>
    <property type="evidence" value="ECO:0007669"/>
    <property type="project" value="InterPro"/>
</dbReference>
<dbReference type="InterPro" id="IPR011330">
    <property type="entry name" value="Glyco_hydro/deAcase_b/a-brl"/>
</dbReference>
<comment type="caution">
    <text evidence="8">The sequence shown here is derived from an EMBL/GenBank/DDBJ whole genome shotgun (WGS) entry which is preliminary data.</text>
</comment>
<comment type="cofactor">
    <cofactor evidence="1">
        <name>Co(2+)</name>
        <dbReference type="ChEBI" id="CHEBI:48828"/>
    </cofactor>
</comment>
<evidence type="ECO:0000256" key="3">
    <source>
        <dbReference type="ARBA" id="ARBA00022729"/>
    </source>
</evidence>
<evidence type="ECO:0000256" key="1">
    <source>
        <dbReference type="ARBA" id="ARBA00001941"/>
    </source>
</evidence>
<accession>A0A8H7PZV2</accession>
<organism evidence="8 9">
    <name type="scientific">Mortierella isabellina</name>
    <name type="common">Filamentous fungus</name>
    <name type="synonym">Umbelopsis isabellina</name>
    <dbReference type="NCBI Taxonomy" id="91625"/>
    <lineage>
        <taxon>Eukaryota</taxon>
        <taxon>Fungi</taxon>
        <taxon>Fungi incertae sedis</taxon>
        <taxon>Mucoromycota</taxon>
        <taxon>Mucoromycotina</taxon>
        <taxon>Umbelopsidomycetes</taxon>
        <taxon>Umbelopsidales</taxon>
        <taxon>Umbelopsidaceae</taxon>
        <taxon>Umbelopsis</taxon>
    </lineage>
</organism>
<reference evidence="8" key="1">
    <citation type="submission" date="2020-12" db="EMBL/GenBank/DDBJ databases">
        <title>Metabolic potential, ecology and presence of endohyphal bacteria is reflected in genomic diversity of Mucoromycotina.</title>
        <authorList>
            <person name="Muszewska A."/>
            <person name="Okrasinska A."/>
            <person name="Steczkiewicz K."/>
            <person name="Drgas O."/>
            <person name="Orlowska M."/>
            <person name="Perlinska-Lenart U."/>
            <person name="Aleksandrzak-Piekarczyk T."/>
            <person name="Szatraj K."/>
            <person name="Zielenkiewicz U."/>
            <person name="Pilsyk S."/>
            <person name="Malc E."/>
            <person name="Mieczkowski P."/>
            <person name="Kruszewska J.S."/>
            <person name="Biernat P."/>
            <person name="Pawlowska J."/>
        </authorList>
    </citation>
    <scope>NUCLEOTIDE SEQUENCE</scope>
    <source>
        <strain evidence="8">WA0000067209</strain>
    </source>
</reference>
<dbReference type="Proteomes" id="UP000654370">
    <property type="component" value="Unassembled WGS sequence"/>
</dbReference>
<dbReference type="Pfam" id="PF01522">
    <property type="entry name" value="Polysacc_deac_1"/>
    <property type="match status" value="1"/>
</dbReference>
<protein>
    <recommendedName>
        <fullName evidence="7">NodB homology domain-containing protein</fullName>
    </recommendedName>
</protein>
<dbReference type="SUPFAM" id="SSF88713">
    <property type="entry name" value="Glycoside hydrolase/deacetylase"/>
    <property type="match status" value="1"/>
</dbReference>
<feature type="domain" description="NodB homology" evidence="7">
    <location>
        <begin position="43"/>
        <end position="231"/>
    </location>
</feature>
<dbReference type="Gene3D" id="3.20.20.370">
    <property type="entry name" value="Glycoside hydrolase/deacetylase"/>
    <property type="match status" value="1"/>
</dbReference>
<feature type="chain" id="PRO_5034963136" description="NodB homology domain-containing protein" evidence="6">
    <location>
        <begin position="22"/>
        <end position="243"/>
    </location>
</feature>
<dbReference type="EMBL" id="JAEPQZ010000004">
    <property type="protein sequence ID" value="KAG2182161.1"/>
    <property type="molecule type" value="Genomic_DNA"/>
</dbReference>
<evidence type="ECO:0000256" key="5">
    <source>
        <dbReference type="ARBA" id="ARBA00023277"/>
    </source>
</evidence>